<evidence type="ECO:0000313" key="4">
    <source>
        <dbReference type="Proteomes" id="UP001176940"/>
    </source>
</evidence>
<dbReference type="InterPro" id="IPR057106">
    <property type="entry name" value="NXPE4_C"/>
</dbReference>
<feature type="region of interest" description="Disordered" evidence="1">
    <location>
        <begin position="1"/>
        <end position="26"/>
    </location>
</feature>
<protein>
    <recommendedName>
        <fullName evidence="2">NXPE C-terminal domain-containing protein</fullName>
    </recommendedName>
</protein>
<accession>A0ABN9MF79</accession>
<keyword evidence="4" id="KW-1185">Reference proteome</keyword>
<dbReference type="PANTHER" id="PTHR16165">
    <property type="entry name" value="NXPE FAMILY MEMBER"/>
    <property type="match status" value="1"/>
</dbReference>
<dbReference type="Pfam" id="PF24536">
    <property type="entry name" value="NXPE4_C"/>
    <property type="match status" value="1"/>
</dbReference>
<proteinExistence type="predicted"/>
<comment type="caution">
    <text evidence="3">The sequence shown here is derived from an EMBL/GenBank/DDBJ whole genome shotgun (WGS) entry which is preliminary data.</text>
</comment>
<sequence>MDEDTGGERTLPAKAHNLQGMDEDTGGERTLPAKAHNLQVSLYVNRMNDDVTCSEFCIGSSTEDGPSCQLCSGPLLATDVENGYLVQWRAHERPLSMKRTRVQELQYIANKLDNIGGGDDGLVIVINCMAHFVPFPVRFYLQRIQNIHHAVVRLLERSPQTKVIIKSGNTGFLYEHGSDWLSLQLDTLMRGVFSGLPVTIIDA</sequence>
<evidence type="ECO:0000259" key="2">
    <source>
        <dbReference type="Pfam" id="PF24536"/>
    </source>
</evidence>
<name>A0ABN9MF79_9NEOB</name>
<reference evidence="3" key="1">
    <citation type="submission" date="2023-07" db="EMBL/GenBank/DDBJ databases">
        <authorList>
            <person name="Stuckert A."/>
        </authorList>
    </citation>
    <scope>NUCLEOTIDE SEQUENCE</scope>
</reference>
<feature type="domain" description="NXPE C-terminal" evidence="2">
    <location>
        <begin position="72"/>
        <end position="203"/>
    </location>
</feature>
<dbReference type="EMBL" id="CAUEEQ010067444">
    <property type="protein sequence ID" value="CAJ0965426.1"/>
    <property type="molecule type" value="Genomic_DNA"/>
</dbReference>
<gene>
    <name evidence="3" type="ORF">RIMI_LOCUS20292035</name>
</gene>
<evidence type="ECO:0000313" key="3">
    <source>
        <dbReference type="EMBL" id="CAJ0965426.1"/>
    </source>
</evidence>
<dbReference type="PANTHER" id="PTHR16165:SF23">
    <property type="entry name" value="NEUREXOPHILIN AND PC-ESTERASE DOMAIN FAMILY, MEMBER 5"/>
    <property type="match status" value="1"/>
</dbReference>
<organism evidence="3 4">
    <name type="scientific">Ranitomeya imitator</name>
    <name type="common">mimic poison frog</name>
    <dbReference type="NCBI Taxonomy" id="111125"/>
    <lineage>
        <taxon>Eukaryota</taxon>
        <taxon>Metazoa</taxon>
        <taxon>Chordata</taxon>
        <taxon>Craniata</taxon>
        <taxon>Vertebrata</taxon>
        <taxon>Euteleostomi</taxon>
        <taxon>Amphibia</taxon>
        <taxon>Batrachia</taxon>
        <taxon>Anura</taxon>
        <taxon>Neobatrachia</taxon>
        <taxon>Hyloidea</taxon>
        <taxon>Dendrobatidae</taxon>
        <taxon>Dendrobatinae</taxon>
        <taxon>Ranitomeya</taxon>
    </lineage>
</organism>
<evidence type="ECO:0000256" key="1">
    <source>
        <dbReference type="SAM" id="MobiDB-lite"/>
    </source>
</evidence>
<dbReference type="Proteomes" id="UP001176940">
    <property type="component" value="Unassembled WGS sequence"/>
</dbReference>